<proteinExistence type="predicted"/>
<evidence type="ECO:0000256" key="5">
    <source>
        <dbReference type="ARBA" id="ARBA00023125"/>
    </source>
</evidence>
<dbReference type="Proteomes" id="UP000834106">
    <property type="component" value="Chromosome 15"/>
</dbReference>
<dbReference type="Pfam" id="PF02701">
    <property type="entry name" value="Zn_ribbon_Dof"/>
    <property type="match status" value="1"/>
</dbReference>
<keyword evidence="2" id="KW-0863">Zinc-finger</keyword>
<keyword evidence="10" id="KW-1185">Reference proteome</keyword>
<keyword evidence="5" id="KW-0238">DNA-binding</keyword>
<dbReference type="EMBL" id="OU503050">
    <property type="protein sequence ID" value="CAI9777661.1"/>
    <property type="molecule type" value="Genomic_DNA"/>
</dbReference>
<dbReference type="GO" id="GO:0008270">
    <property type="term" value="F:zinc ion binding"/>
    <property type="evidence" value="ECO:0007669"/>
    <property type="project" value="UniProtKB-KW"/>
</dbReference>
<dbReference type="InterPro" id="IPR003851">
    <property type="entry name" value="Znf_Dof"/>
</dbReference>
<evidence type="ECO:0000256" key="6">
    <source>
        <dbReference type="ARBA" id="ARBA00023163"/>
    </source>
</evidence>
<accession>A0AAD1ZXX4</accession>
<evidence type="ECO:0000256" key="4">
    <source>
        <dbReference type="ARBA" id="ARBA00023015"/>
    </source>
</evidence>
<keyword evidence="6" id="KW-0804">Transcription</keyword>
<evidence type="ECO:0000313" key="10">
    <source>
        <dbReference type="Proteomes" id="UP000834106"/>
    </source>
</evidence>
<evidence type="ECO:0000256" key="2">
    <source>
        <dbReference type="ARBA" id="ARBA00022771"/>
    </source>
</evidence>
<sequence length="337" mass="36813">MQAKTASKGKSQISGSHQTMVATPQEATQKCPRCDSVHTMFCNYNNHSLTKPRYYCKTCRMYWAKGGNLRSLLVGAGPVHGGCLKNKKLKSSLRDSQHCSDGSYTTARLKLPASDFRCPSILPFRILSTASGTTERCTDSKGKSPTIPCFNLCPPSGNSPFMGFNFPFSLSHGEGTPEFSNGVQKMASFLNLHCDLATSIESLISINQDIHLKLQEQRLATMGLLNRGFTHRNFDQISSGMKSRVSAAESGASYANHEHHIQKPKSISFQNLNSSKSKAFRNSLQTKSWTSATGSSALSTNLEHQIQKPVPSLARVWCFDNCYVPAIASNSNGNGNS</sequence>
<feature type="domain" description="Dof-type" evidence="8">
    <location>
        <begin position="28"/>
        <end position="87"/>
    </location>
</feature>
<reference evidence="9" key="1">
    <citation type="submission" date="2023-05" db="EMBL/GenBank/DDBJ databases">
        <authorList>
            <person name="Huff M."/>
        </authorList>
    </citation>
    <scope>NUCLEOTIDE SEQUENCE</scope>
</reference>
<evidence type="ECO:0000313" key="9">
    <source>
        <dbReference type="EMBL" id="CAI9777661.1"/>
    </source>
</evidence>
<keyword evidence="7" id="KW-0539">Nucleus</keyword>
<dbReference type="AlphaFoldDB" id="A0AAD1ZXX4"/>
<keyword evidence="3" id="KW-0862">Zinc</keyword>
<dbReference type="GO" id="GO:0003700">
    <property type="term" value="F:DNA-binding transcription factor activity"/>
    <property type="evidence" value="ECO:0007669"/>
    <property type="project" value="InterPro"/>
</dbReference>
<evidence type="ECO:0000256" key="1">
    <source>
        <dbReference type="ARBA" id="ARBA00022723"/>
    </source>
</evidence>
<dbReference type="InterPro" id="IPR045174">
    <property type="entry name" value="Dof"/>
</dbReference>
<dbReference type="GO" id="GO:0003677">
    <property type="term" value="F:DNA binding"/>
    <property type="evidence" value="ECO:0007669"/>
    <property type="project" value="UniProtKB-KW"/>
</dbReference>
<evidence type="ECO:0000259" key="8">
    <source>
        <dbReference type="Pfam" id="PF02701"/>
    </source>
</evidence>
<evidence type="ECO:0000256" key="7">
    <source>
        <dbReference type="ARBA" id="ARBA00023242"/>
    </source>
</evidence>
<keyword evidence="4" id="KW-0805">Transcription regulation</keyword>
<keyword evidence="1" id="KW-0479">Metal-binding</keyword>
<protein>
    <recommendedName>
        <fullName evidence="8">Dof-type domain-containing protein</fullName>
    </recommendedName>
</protein>
<gene>
    <name evidence="9" type="ORF">FPE_LOCUS25091</name>
</gene>
<dbReference type="PANTHER" id="PTHR31992:SF313">
    <property type="entry name" value="DOF ZINC FINGER PROTEIN DOF5.7"/>
    <property type="match status" value="1"/>
</dbReference>
<name>A0AAD1ZXX4_9LAMI</name>
<dbReference type="PANTHER" id="PTHR31992">
    <property type="entry name" value="DOF ZINC FINGER PROTEIN DOF1.4-RELATED"/>
    <property type="match status" value="1"/>
</dbReference>
<evidence type="ECO:0000256" key="3">
    <source>
        <dbReference type="ARBA" id="ARBA00022833"/>
    </source>
</evidence>
<organism evidence="9 10">
    <name type="scientific">Fraxinus pennsylvanica</name>
    <dbReference type="NCBI Taxonomy" id="56036"/>
    <lineage>
        <taxon>Eukaryota</taxon>
        <taxon>Viridiplantae</taxon>
        <taxon>Streptophyta</taxon>
        <taxon>Embryophyta</taxon>
        <taxon>Tracheophyta</taxon>
        <taxon>Spermatophyta</taxon>
        <taxon>Magnoliopsida</taxon>
        <taxon>eudicotyledons</taxon>
        <taxon>Gunneridae</taxon>
        <taxon>Pentapetalae</taxon>
        <taxon>asterids</taxon>
        <taxon>lamiids</taxon>
        <taxon>Lamiales</taxon>
        <taxon>Oleaceae</taxon>
        <taxon>Oleeae</taxon>
        <taxon>Fraxinus</taxon>
    </lineage>
</organism>